<dbReference type="Proteomes" id="UP000671879">
    <property type="component" value="Chromosome"/>
</dbReference>
<feature type="compositionally biased region" description="Basic and acidic residues" evidence="2">
    <location>
        <begin position="267"/>
        <end position="282"/>
    </location>
</feature>
<dbReference type="AlphaFoldDB" id="A0A9Q7ACZ9"/>
<sequence>MARTIGGPPPEKPSPGRQEEFFEESFDIHVVTPLFGGGVTAGVVDATNPIRGTSIRGHLRFWWRATAGRSCASSQELYERESALWGDTKKASSVYVVVAKWQKESPSPCAFFPPDKNFPSFYDGFPSYALFPFQGKKTNGRVTQEPGEAMKGSSFTLLVRGPQSARSELFQAIRAWICFGGLGARTRKGAGSLYCPTLSPGTQDNLARWLQEHFGNLNGAKTGSLPWPTLGRAVLIEKKSDDPVRIWDQVIKLYKDFRQGEGVGRNPGRENRPGRSRWPEADAIRRVAGTHDRRHEPDPNKPCAFPRASFGLPIITHFKDSGRNGLDPEDTELYPVKDKKKKDRMASPVIVKPLATDKTKAVALIAVLNAPLPDNLELHLKGSNLLQGQQSKIITPASATYDKSPLKNRSPRGDAIEALIAFAKEQGFREVTS</sequence>
<dbReference type="KEGG" id="aram:KAR29_12595"/>
<name>A0A9Q7ACZ9_9BACT</name>
<dbReference type="Pfam" id="PF03787">
    <property type="entry name" value="RAMPs"/>
    <property type="match status" value="1"/>
</dbReference>
<dbReference type="InterPro" id="IPR007522">
    <property type="entry name" value="CRISPR-assoc_prot_TM1795"/>
</dbReference>
<gene>
    <name evidence="4" type="primary">cmr1</name>
    <name evidence="4" type="ORF">KAR29_12595</name>
</gene>
<feature type="domain" description="CRISPR type III-associated protein" evidence="3">
    <location>
        <begin position="28"/>
        <end position="193"/>
    </location>
</feature>
<accession>A0A9Q7ACZ9</accession>
<dbReference type="RefSeq" id="WP_274373343.1">
    <property type="nucleotide sequence ID" value="NZ_CP072943.1"/>
</dbReference>
<keyword evidence="5" id="KW-1185">Reference proteome</keyword>
<organism evidence="4 5">
    <name type="scientific">Aminithiophilus ramosus</name>
    <dbReference type="NCBI Taxonomy" id="3029084"/>
    <lineage>
        <taxon>Bacteria</taxon>
        <taxon>Thermotogati</taxon>
        <taxon>Synergistota</taxon>
        <taxon>Synergistia</taxon>
        <taxon>Synergistales</taxon>
        <taxon>Aminithiophilaceae</taxon>
        <taxon>Aminithiophilus</taxon>
    </lineage>
</organism>
<dbReference type="NCBIfam" id="TIGR01894">
    <property type="entry name" value="cas_TM1795_cmr1"/>
    <property type="match status" value="1"/>
</dbReference>
<evidence type="ECO:0000256" key="2">
    <source>
        <dbReference type="SAM" id="MobiDB-lite"/>
    </source>
</evidence>
<dbReference type="EMBL" id="CP072943">
    <property type="protein sequence ID" value="QTX32129.1"/>
    <property type="molecule type" value="Genomic_DNA"/>
</dbReference>
<dbReference type="GO" id="GO:0051607">
    <property type="term" value="P:defense response to virus"/>
    <property type="evidence" value="ECO:0007669"/>
    <property type="project" value="UniProtKB-KW"/>
</dbReference>
<feature type="region of interest" description="Disordered" evidence="2">
    <location>
        <begin position="261"/>
        <end position="282"/>
    </location>
</feature>
<proteinExistence type="predicted"/>
<evidence type="ECO:0000313" key="4">
    <source>
        <dbReference type="EMBL" id="QTX32129.1"/>
    </source>
</evidence>
<keyword evidence="1" id="KW-0051">Antiviral defense</keyword>
<evidence type="ECO:0000256" key="1">
    <source>
        <dbReference type="ARBA" id="ARBA00023118"/>
    </source>
</evidence>
<evidence type="ECO:0000313" key="5">
    <source>
        <dbReference type="Proteomes" id="UP000671879"/>
    </source>
</evidence>
<evidence type="ECO:0000259" key="3">
    <source>
        <dbReference type="Pfam" id="PF03787"/>
    </source>
</evidence>
<dbReference type="InterPro" id="IPR005537">
    <property type="entry name" value="RAMP_III_fam"/>
</dbReference>
<reference evidence="5" key="1">
    <citation type="submission" date="2021-04" db="EMBL/GenBank/DDBJ databases">
        <title>A novel Synergistetes isolate from a pyrite-forming mixed culture.</title>
        <authorList>
            <person name="Bunk B."/>
            <person name="Sproer C."/>
            <person name="Spring S."/>
            <person name="Pester M."/>
        </authorList>
    </citation>
    <scope>NUCLEOTIDE SEQUENCE [LARGE SCALE GENOMIC DNA]</scope>
    <source>
        <strain evidence="5">J.5.4.2-T.3.5.2</strain>
    </source>
</reference>
<protein>
    <submittedName>
        <fullName evidence="4">Type III-B CRISPR module RAMP protein Cmr1</fullName>
    </submittedName>
</protein>